<feature type="domain" description="CCHC-type" evidence="2">
    <location>
        <begin position="104"/>
        <end position="120"/>
    </location>
</feature>
<dbReference type="SMART" id="SM00343">
    <property type="entry name" value="ZnF_C2HC"/>
    <property type="match status" value="2"/>
</dbReference>
<proteinExistence type="predicted"/>
<dbReference type="EMBL" id="LR862136">
    <property type="protein sequence ID" value="CAD1842456.1"/>
    <property type="molecule type" value="Genomic_DNA"/>
</dbReference>
<reference evidence="3" key="1">
    <citation type="submission" date="2020-07" db="EMBL/GenBank/DDBJ databases">
        <authorList>
            <person name="Lin J."/>
        </authorList>
    </citation>
    <scope>NUCLEOTIDE SEQUENCE</scope>
</reference>
<dbReference type="GO" id="GO:0008270">
    <property type="term" value="F:zinc ion binding"/>
    <property type="evidence" value="ECO:0007669"/>
    <property type="project" value="InterPro"/>
</dbReference>
<feature type="domain" description="CCHC-type" evidence="2">
    <location>
        <begin position="123"/>
        <end position="139"/>
    </location>
</feature>
<evidence type="ECO:0000259" key="2">
    <source>
        <dbReference type="SMART" id="SM00343"/>
    </source>
</evidence>
<dbReference type="AlphaFoldDB" id="A0A6V7QI09"/>
<feature type="compositionally biased region" description="Low complexity" evidence="1">
    <location>
        <begin position="86"/>
        <end position="95"/>
    </location>
</feature>
<feature type="region of interest" description="Disordered" evidence="1">
    <location>
        <begin position="75"/>
        <end position="95"/>
    </location>
</feature>
<evidence type="ECO:0000313" key="3">
    <source>
        <dbReference type="EMBL" id="CAD1842456.1"/>
    </source>
</evidence>
<protein>
    <recommendedName>
        <fullName evidence="2">CCHC-type domain-containing protein</fullName>
    </recommendedName>
</protein>
<dbReference type="SUPFAM" id="SSF57756">
    <property type="entry name" value="Retrovirus zinc finger-like domains"/>
    <property type="match status" value="1"/>
</dbReference>
<dbReference type="InterPro" id="IPR001878">
    <property type="entry name" value="Znf_CCHC"/>
</dbReference>
<name>A0A6V7QI09_ANACO</name>
<dbReference type="Gene3D" id="4.10.60.10">
    <property type="entry name" value="Zinc finger, CCHC-type"/>
    <property type="match status" value="1"/>
</dbReference>
<accession>A0A6V7QI09</accession>
<evidence type="ECO:0000256" key="1">
    <source>
        <dbReference type="SAM" id="MobiDB-lite"/>
    </source>
</evidence>
<gene>
    <name evidence="3" type="ORF">CB5_LOCUS25667</name>
</gene>
<dbReference type="GO" id="GO:0003676">
    <property type="term" value="F:nucleic acid binding"/>
    <property type="evidence" value="ECO:0007669"/>
    <property type="project" value="InterPro"/>
</dbReference>
<organism evidence="3">
    <name type="scientific">Ananas comosus var. bracteatus</name>
    <name type="common">red pineapple</name>
    <dbReference type="NCBI Taxonomy" id="296719"/>
    <lineage>
        <taxon>Eukaryota</taxon>
        <taxon>Viridiplantae</taxon>
        <taxon>Streptophyta</taxon>
        <taxon>Embryophyta</taxon>
        <taxon>Tracheophyta</taxon>
        <taxon>Spermatophyta</taxon>
        <taxon>Magnoliopsida</taxon>
        <taxon>Liliopsida</taxon>
        <taxon>Poales</taxon>
        <taxon>Bromeliaceae</taxon>
        <taxon>Bromelioideae</taxon>
        <taxon>Ananas</taxon>
    </lineage>
</organism>
<dbReference type="InterPro" id="IPR036875">
    <property type="entry name" value="Znf_CCHC_sf"/>
</dbReference>
<sequence>MKVRLADSAGFALTHVTHFSSVDSSLADNRCKAPRHCFLDKGLSEHMHLPAELSQQMNSVPAPLKKTYKEALLSPATPATQPPTLPRSSSQPPSRSDLCAFKDHCFRCLGRDHRASQCRDALQCVSCFALGHKARSCMNRLPMSIYRAMRTQSAYLSAFVPLTEDFLARQNQRRNAIIADVLLPANLEHFPKETIANALANRYGGYPNDFLVTRYSERDIVVFLPEWVQSNQLVHREHISLGDLRLRCFTWDPYNGARRSPIPYQAWICFVSLPYECWSSHVVAAFVGGFGRFL</sequence>